<comment type="similarity">
    <text evidence="1 11">Belongs to the GHMP kinase family. GalK subfamily.</text>
</comment>
<dbReference type="NCBIfam" id="NF003705">
    <property type="entry name" value="PRK05322.1"/>
    <property type="match status" value="1"/>
</dbReference>
<dbReference type="NCBIfam" id="TIGR00131">
    <property type="entry name" value="gal_kin"/>
    <property type="match status" value="1"/>
</dbReference>
<keyword evidence="8 11" id="KW-0460">Magnesium</keyword>
<dbReference type="OrthoDB" id="250531at2"/>
<feature type="binding site" evidence="11">
    <location>
        <begin position="125"/>
        <end position="131"/>
    </location>
    <ligand>
        <name>ATP</name>
        <dbReference type="ChEBI" id="CHEBI:30616"/>
    </ligand>
</feature>
<dbReference type="EMBL" id="FNHZ01000002">
    <property type="protein sequence ID" value="SDM76551.1"/>
    <property type="molecule type" value="Genomic_DNA"/>
</dbReference>
<dbReference type="Gene3D" id="3.30.230.10">
    <property type="match status" value="1"/>
</dbReference>
<comment type="pathway">
    <text evidence="11">Carbohydrate metabolism; galactose metabolism.</text>
</comment>
<dbReference type="UniPathway" id="UPA00214"/>
<evidence type="ECO:0000259" key="15">
    <source>
        <dbReference type="Pfam" id="PF10509"/>
    </source>
</evidence>
<feature type="domain" description="GHMP kinase N-terminal" evidence="13">
    <location>
        <begin position="94"/>
        <end position="183"/>
    </location>
</feature>
<evidence type="ECO:0000313" key="17">
    <source>
        <dbReference type="Proteomes" id="UP000187651"/>
    </source>
</evidence>
<dbReference type="SUPFAM" id="SSF54211">
    <property type="entry name" value="Ribosomal protein S5 domain 2-like"/>
    <property type="match status" value="1"/>
</dbReference>
<dbReference type="InterPro" id="IPR019539">
    <property type="entry name" value="GalKase_N"/>
</dbReference>
<dbReference type="GO" id="GO:0006012">
    <property type="term" value="P:galactose metabolic process"/>
    <property type="evidence" value="ECO:0007669"/>
    <property type="project" value="UniProtKB-UniRule"/>
</dbReference>
<keyword evidence="17" id="KW-1185">Reference proteome</keyword>
<feature type="domain" description="Galactokinase N-terminal" evidence="15">
    <location>
        <begin position="8"/>
        <end position="58"/>
    </location>
</feature>
<comment type="function">
    <text evidence="11">Catalyzes the transfer of the gamma-phosphate of ATP to D-galactose to form alpha-D-galactose-1-phosphate (Gal-1-P).</text>
</comment>
<evidence type="ECO:0000256" key="5">
    <source>
        <dbReference type="ARBA" id="ARBA00022741"/>
    </source>
</evidence>
<keyword evidence="3 11" id="KW-0808">Transferase</keyword>
<dbReference type="AlphaFoldDB" id="A0A1G9VX74"/>
<dbReference type="FunFam" id="3.30.70.890:FF:000001">
    <property type="entry name" value="Galactokinase"/>
    <property type="match status" value="1"/>
</dbReference>
<feature type="binding site" evidence="11">
    <location>
        <position position="163"/>
    </location>
    <ligand>
        <name>Mg(2+)</name>
        <dbReference type="ChEBI" id="CHEBI:18420"/>
    </ligand>
</feature>
<dbReference type="InterPro" id="IPR006206">
    <property type="entry name" value="Mevalonate/galactokinase"/>
</dbReference>
<evidence type="ECO:0000259" key="14">
    <source>
        <dbReference type="Pfam" id="PF08544"/>
    </source>
</evidence>
<dbReference type="InterPro" id="IPR006203">
    <property type="entry name" value="GHMP_knse_ATP-bd_CS"/>
</dbReference>
<dbReference type="PRINTS" id="PR00473">
    <property type="entry name" value="GALCTOKINASE"/>
</dbReference>
<dbReference type="InterPro" id="IPR013750">
    <property type="entry name" value="GHMP_kinase_C_dom"/>
</dbReference>
<dbReference type="PRINTS" id="PR00959">
    <property type="entry name" value="MEVGALKINASE"/>
</dbReference>
<gene>
    <name evidence="11" type="primary">galK</name>
    <name evidence="16" type="ORF">SAMN05216544_1105</name>
</gene>
<accession>A0A1G9VX74</accession>
<dbReference type="SUPFAM" id="SSF55060">
    <property type="entry name" value="GHMP Kinase, C-terminal domain"/>
    <property type="match status" value="1"/>
</dbReference>
<feature type="binding site" evidence="11">
    <location>
        <position position="131"/>
    </location>
    <ligand>
        <name>Mg(2+)</name>
        <dbReference type="ChEBI" id="CHEBI:18420"/>
    </ligand>
</feature>
<dbReference type="InterPro" id="IPR019741">
    <property type="entry name" value="Galactokinase_CS"/>
</dbReference>
<dbReference type="Pfam" id="PF08544">
    <property type="entry name" value="GHMP_kinases_C"/>
    <property type="match status" value="1"/>
</dbReference>
<sequence>MTKKKMLEEFAKVYGDSEGVRVFFAPGRVNLIGEHTDYNGGHVFPCAIPLGTYAAIRKREDSKIRFFSLNYDQDGIIESRINNLKYNKSDWWTNYPKGVIDQIKKSGVAFSSGFEMLVWGDLPSSSGLSSSASIEVLTCFSMIKLYGIKMGKIKTAKLCQTAENEFCGVNCGIMDQFAIAMGKKHHAIYLDTASLEYEYVPIKLDGVKLVITCSNKKRGLGSSKYNERRAECEAALEMLKESEECKDIKTLGDLDFETFERNKDFIKEDVNYRRARHAVTENIRTIQAVEALNNNEIEKFGQLMIQSHLSLRDDYEVTGLELDTLFDAQSKQEGVIGTRMTGAGFGGCLVSLVKDENVDAFIENVSKEYTKKTGIEASFYALDVGGGPRELR</sequence>
<name>A0A1G9VX74_9FIRM</name>
<evidence type="ECO:0000256" key="12">
    <source>
        <dbReference type="NCBIfam" id="TIGR00131"/>
    </source>
</evidence>
<dbReference type="InterPro" id="IPR000705">
    <property type="entry name" value="Galactokinase"/>
</dbReference>
<evidence type="ECO:0000313" key="16">
    <source>
        <dbReference type="EMBL" id="SDM76551.1"/>
    </source>
</evidence>
<evidence type="ECO:0000256" key="1">
    <source>
        <dbReference type="ARBA" id="ARBA00006566"/>
    </source>
</evidence>
<dbReference type="PROSITE" id="PS00106">
    <property type="entry name" value="GALACTOKINASE"/>
    <property type="match status" value="1"/>
</dbReference>
<evidence type="ECO:0000256" key="7">
    <source>
        <dbReference type="ARBA" id="ARBA00022840"/>
    </source>
</evidence>
<dbReference type="InterPro" id="IPR020568">
    <property type="entry name" value="Ribosomal_Su5_D2-typ_SF"/>
</dbReference>
<dbReference type="PANTHER" id="PTHR10457">
    <property type="entry name" value="MEVALONATE KINASE/GALACTOKINASE"/>
    <property type="match status" value="1"/>
</dbReference>
<comment type="catalytic activity">
    <reaction evidence="11">
        <text>alpha-D-galactose + ATP = alpha-D-galactose 1-phosphate + ADP + H(+)</text>
        <dbReference type="Rhea" id="RHEA:13553"/>
        <dbReference type="ChEBI" id="CHEBI:15378"/>
        <dbReference type="ChEBI" id="CHEBI:28061"/>
        <dbReference type="ChEBI" id="CHEBI:30616"/>
        <dbReference type="ChEBI" id="CHEBI:58336"/>
        <dbReference type="ChEBI" id="CHEBI:456216"/>
        <dbReference type="EC" id="2.7.1.6"/>
    </reaction>
</comment>
<dbReference type="GO" id="GO:0004335">
    <property type="term" value="F:galactokinase activity"/>
    <property type="evidence" value="ECO:0007669"/>
    <property type="project" value="UniProtKB-UniRule"/>
</dbReference>
<keyword evidence="6 11" id="KW-0418">Kinase</keyword>
<dbReference type="InterPro" id="IPR036554">
    <property type="entry name" value="GHMP_kinase_C_sf"/>
</dbReference>
<evidence type="ECO:0000256" key="3">
    <source>
        <dbReference type="ARBA" id="ARBA00022679"/>
    </source>
</evidence>
<feature type="active site" description="Proton acceptor" evidence="11">
    <location>
        <position position="175"/>
    </location>
</feature>
<keyword evidence="5 11" id="KW-0547">Nucleotide-binding</keyword>
<dbReference type="InterPro" id="IPR022963">
    <property type="entry name" value="Galactokinase_bac"/>
</dbReference>
<comment type="subcellular location">
    <subcellularLocation>
        <location evidence="11">Cytoplasm</location>
    </subcellularLocation>
</comment>
<dbReference type="Pfam" id="PF10509">
    <property type="entry name" value="GalKase_gal_bdg"/>
    <property type="match status" value="1"/>
</dbReference>
<evidence type="ECO:0000256" key="11">
    <source>
        <dbReference type="HAMAP-Rule" id="MF_00246"/>
    </source>
</evidence>
<dbReference type="PROSITE" id="PS00627">
    <property type="entry name" value="GHMP_KINASES_ATP"/>
    <property type="match status" value="1"/>
</dbReference>
<organism evidence="16 17">
    <name type="scientific">Lachnospira pectinoschiza</name>
    <dbReference type="NCBI Taxonomy" id="28052"/>
    <lineage>
        <taxon>Bacteria</taxon>
        <taxon>Bacillati</taxon>
        <taxon>Bacillota</taxon>
        <taxon>Clostridia</taxon>
        <taxon>Lachnospirales</taxon>
        <taxon>Lachnospiraceae</taxon>
        <taxon>Lachnospira</taxon>
    </lineage>
</organism>
<keyword evidence="10 11" id="KW-0119">Carbohydrate metabolism</keyword>
<dbReference type="FunFam" id="3.30.230.10:FF:000017">
    <property type="entry name" value="Galactokinase"/>
    <property type="match status" value="1"/>
</dbReference>
<dbReference type="InterPro" id="IPR006204">
    <property type="entry name" value="GHMP_kinase_N_dom"/>
</dbReference>
<dbReference type="Pfam" id="PF00288">
    <property type="entry name" value="GHMP_kinases_N"/>
    <property type="match status" value="1"/>
</dbReference>
<dbReference type="EC" id="2.7.1.6" evidence="11 12"/>
<feature type="binding site" evidence="11">
    <location>
        <position position="225"/>
    </location>
    <ligand>
        <name>substrate</name>
    </ligand>
</feature>
<feature type="domain" description="GHMP kinase C-terminal" evidence="14">
    <location>
        <begin position="288"/>
        <end position="369"/>
    </location>
</feature>
<keyword evidence="4 11" id="KW-0479">Metal-binding</keyword>
<evidence type="ECO:0000259" key="13">
    <source>
        <dbReference type="Pfam" id="PF00288"/>
    </source>
</evidence>
<dbReference type="HAMAP" id="MF_00246">
    <property type="entry name" value="Galactokinase"/>
    <property type="match status" value="1"/>
</dbReference>
<feature type="site" description="Transition state stabilizer" evidence="11">
    <location>
        <position position="28"/>
    </location>
</feature>
<evidence type="ECO:0000256" key="2">
    <source>
        <dbReference type="ARBA" id="ARBA00022490"/>
    </source>
</evidence>
<dbReference type="InterPro" id="IPR014721">
    <property type="entry name" value="Ribsml_uS5_D2-typ_fold_subgr"/>
</dbReference>
<dbReference type="GO" id="GO:0000287">
    <property type="term" value="F:magnesium ion binding"/>
    <property type="evidence" value="ECO:0007669"/>
    <property type="project" value="UniProtKB-UniRule"/>
</dbReference>
<dbReference type="GO" id="GO:0005829">
    <property type="term" value="C:cytosol"/>
    <property type="evidence" value="ECO:0007669"/>
    <property type="project" value="TreeGrafter"/>
</dbReference>
<evidence type="ECO:0000256" key="6">
    <source>
        <dbReference type="ARBA" id="ARBA00022777"/>
    </source>
</evidence>
<keyword evidence="9 11" id="KW-0299">Galactose metabolism</keyword>
<proteinExistence type="inferred from homology"/>
<dbReference type="Gene3D" id="3.30.70.890">
    <property type="entry name" value="GHMP kinase, C-terminal domain"/>
    <property type="match status" value="1"/>
</dbReference>
<reference evidence="17" key="1">
    <citation type="submission" date="2016-10" db="EMBL/GenBank/DDBJ databases">
        <authorList>
            <person name="Varghese N."/>
            <person name="Submissions S."/>
        </authorList>
    </citation>
    <scope>NUCLEOTIDE SEQUENCE [LARGE SCALE GENOMIC DNA]</scope>
    <source>
        <strain evidence="17">M83</strain>
    </source>
</reference>
<evidence type="ECO:0000256" key="8">
    <source>
        <dbReference type="ARBA" id="ARBA00022842"/>
    </source>
</evidence>
<dbReference type="GO" id="GO:0005524">
    <property type="term" value="F:ATP binding"/>
    <property type="evidence" value="ECO:0007669"/>
    <property type="project" value="UniProtKB-UniRule"/>
</dbReference>
<evidence type="ECO:0000256" key="9">
    <source>
        <dbReference type="ARBA" id="ARBA00023144"/>
    </source>
</evidence>
<evidence type="ECO:0000256" key="10">
    <source>
        <dbReference type="ARBA" id="ARBA00023277"/>
    </source>
</evidence>
<dbReference type="Proteomes" id="UP000187651">
    <property type="component" value="Unassembled WGS sequence"/>
</dbReference>
<feature type="binding site" evidence="11">
    <location>
        <begin position="34"/>
        <end position="37"/>
    </location>
    <ligand>
        <name>substrate</name>
    </ligand>
</feature>
<protein>
    <recommendedName>
        <fullName evidence="11 12">Galactokinase</fullName>
        <ecNumber evidence="11 12">2.7.1.6</ecNumber>
    </recommendedName>
    <alternativeName>
        <fullName evidence="11">Galactose kinase</fullName>
    </alternativeName>
</protein>
<dbReference type="PANTHER" id="PTHR10457:SF7">
    <property type="entry name" value="GALACTOKINASE-RELATED"/>
    <property type="match status" value="1"/>
</dbReference>
<evidence type="ECO:0000256" key="4">
    <source>
        <dbReference type="ARBA" id="ARBA00022723"/>
    </source>
</evidence>
<keyword evidence="7 11" id="KW-0067">ATP-binding</keyword>
<dbReference type="RefSeq" id="WP_074521289.1">
    <property type="nucleotide sequence ID" value="NZ_FNHZ01000002.1"/>
</dbReference>
<dbReference type="PIRSF" id="PIRSF000530">
    <property type="entry name" value="Galactokinase"/>
    <property type="match status" value="1"/>
</dbReference>
<feature type="binding site" evidence="11">
    <location>
        <position position="68"/>
    </location>
    <ligand>
        <name>ATP</name>
        <dbReference type="ChEBI" id="CHEBI:30616"/>
    </ligand>
</feature>
<keyword evidence="2 11" id="KW-0963">Cytoplasm</keyword>